<comment type="subcellular location">
    <subcellularLocation>
        <location evidence="1">Cell membrane</location>
        <topology evidence="1">Multi-pass membrane protein</topology>
    </subcellularLocation>
</comment>
<keyword evidence="16" id="KW-1185">Reference proteome</keyword>
<dbReference type="CTD" id="20210854"/>
<dbReference type="InterPro" id="IPR017452">
    <property type="entry name" value="GPCR_Rhodpsn_7TM"/>
</dbReference>
<evidence type="ECO:0000256" key="8">
    <source>
        <dbReference type="ARBA" id="ARBA00023170"/>
    </source>
</evidence>
<dbReference type="PROSITE" id="PS50262">
    <property type="entry name" value="G_PROTEIN_RECEP_F1_2"/>
    <property type="match status" value="1"/>
</dbReference>
<dbReference type="EnsemblMetazoa" id="HelroT188324">
    <property type="protein sequence ID" value="HelroP188324"/>
    <property type="gene ID" value="HelroG188324"/>
</dbReference>
<keyword evidence="6 12" id="KW-0472">Membrane</keyword>
<dbReference type="InterPro" id="IPR000276">
    <property type="entry name" value="GPCR_Rhodpsn"/>
</dbReference>
<gene>
    <name evidence="15" type="primary">20210854</name>
    <name evidence="14" type="ORF">HELRODRAFT_188324</name>
</gene>
<dbReference type="InParanoid" id="T1FPV7"/>
<evidence type="ECO:0000256" key="10">
    <source>
        <dbReference type="ARBA" id="ARBA00023224"/>
    </source>
</evidence>
<feature type="compositionally biased region" description="Low complexity" evidence="11">
    <location>
        <begin position="287"/>
        <end position="305"/>
    </location>
</feature>
<dbReference type="Pfam" id="PF00001">
    <property type="entry name" value="7tm_1"/>
    <property type="match status" value="1"/>
</dbReference>
<dbReference type="OMA" id="MEEMAGN"/>
<dbReference type="PRINTS" id="PR00237">
    <property type="entry name" value="GPCRRHODOPSN"/>
</dbReference>
<evidence type="ECO:0000256" key="1">
    <source>
        <dbReference type="ARBA" id="ARBA00004651"/>
    </source>
</evidence>
<feature type="transmembrane region" description="Helical" evidence="12">
    <location>
        <begin position="26"/>
        <end position="47"/>
    </location>
</feature>
<evidence type="ECO:0000313" key="16">
    <source>
        <dbReference type="Proteomes" id="UP000015101"/>
    </source>
</evidence>
<dbReference type="EMBL" id="AMQM01000602">
    <property type="status" value="NOT_ANNOTATED_CDS"/>
    <property type="molecule type" value="Genomic_DNA"/>
</dbReference>
<evidence type="ECO:0000256" key="12">
    <source>
        <dbReference type="SAM" id="Phobius"/>
    </source>
</evidence>
<keyword evidence="4 12" id="KW-1133">Transmembrane helix</keyword>
<dbReference type="GO" id="GO:0004930">
    <property type="term" value="F:G protein-coupled receptor activity"/>
    <property type="evidence" value="ECO:0007669"/>
    <property type="project" value="UniProtKB-KW"/>
</dbReference>
<feature type="region of interest" description="Disordered" evidence="11">
    <location>
        <begin position="283"/>
        <end position="311"/>
    </location>
</feature>
<evidence type="ECO:0000256" key="5">
    <source>
        <dbReference type="ARBA" id="ARBA00023040"/>
    </source>
</evidence>
<keyword evidence="2" id="KW-1003">Cell membrane</keyword>
<keyword evidence="3 12" id="KW-0812">Transmembrane</keyword>
<sequence>MCLSLNRYIAIKHPVRSKTLCRTSNVIITIASVWAANLLIMIPLAVYREHVKLEDMKHILGLDIYYCLENWGEANRRPYFDLFLFVLIILAPVSVVLYSYFSTGHSLLMRDISLRDQANSSNSQKRIMAGRRRLAFMLMIIGLFFFVSWMPFAIYNLYLDFMPRNSTTDYPSNVSYVMLAIGHSHSAQNPVLYCIMNSPFKHQICRMFSCRRSSSSQSQMMGEFSTRQMEEMAGNNHSMTSANNNSNFTNNDFNRSFRKSRKLNSPGYPSFMNHYHSRSTSFRANHLQQTQRSSSSRTTESLTLSAEKNASPVENNLKTNKIKRVNGGNTSFTIFSALATTVVTMKPGIKALPNSFLPILSELSTTFNENNEKNNNFNGQNYFYDDDEQNFNVANHVMANYQSNITSSLLFFPSLNHPLSQSAINMVEMNQAANLSPALAASTDDVLSEQISLPQSPRPERAGKIAIDRPTKHLELHPTNFLKCEKKQMSLSISTPQIKLFQLKDQLFFKTKSSTTSSLSTSSLSSLLSSPPAPSSLPNTIITTKKVVVNSKTLDILEYSLKKHELAEMINNKDILKVKMPQHMATWFQLYYTRNVSTYVDA</sequence>
<reference evidence="15" key="3">
    <citation type="submission" date="2015-06" db="UniProtKB">
        <authorList>
            <consortium name="EnsemblMetazoa"/>
        </authorList>
    </citation>
    <scope>IDENTIFICATION</scope>
</reference>
<keyword evidence="8" id="KW-0675">Receptor</keyword>
<dbReference type="RefSeq" id="XP_009015680.1">
    <property type="nucleotide sequence ID" value="XM_009017432.1"/>
</dbReference>
<keyword evidence="10" id="KW-0807">Transducer</keyword>
<evidence type="ECO:0000256" key="9">
    <source>
        <dbReference type="ARBA" id="ARBA00023180"/>
    </source>
</evidence>
<dbReference type="Gene3D" id="1.20.1070.10">
    <property type="entry name" value="Rhodopsin 7-helix transmembrane proteins"/>
    <property type="match status" value="1"/>
</dbReference>
<dbReference type="KEGG" id="hro:HELRODRAFT_188324"/>
<accession>T1FPV7</accession>
<evidence type="ECO:0000256" key="11">
    <source>
        <dbReference type="SAM" id="MobiDB-lite"/>
    </source>
</evidence>
<dbReference type="GeneID" id="20210854"/>
<keyword evidence="9" id="KW-0325">Glycoprotein</keyword>
<feature type="transmembrane region" description="Helical" evidence="12">
    <location>
        <begin position="82"/>
        <end position="101"/>
    </location>
</feature>
<dbReference type="EMBL" id="KB096324">
    <property type="protein sequence ID" value="ESO06312.1"/>
    <property type="molecule type" value="Genomic_DNA"/>
</dbReference>
<evidence type="ECO:0000313" key="14">
    <source>
        <dbReference type="EMBL" id="ESO06312.1"/>
    </source>
</evidence>
<organism evidence="15 16">
    <name type="scientific">Helobdella robusta</name>
    <name type="common">Californian leech</name>
    <dbReference type="NCBI Taxonomy" id="6412"/>
    <lineage>
        <taxon>Eukaryota</taxon>
        <taxon>Metazoa</taxon>
        <taxon>Spiralia</taxon>
        <taxon>Lophotrochozoa</taxon>
        <taxon>Annelida</taxon>
        <taxon>Clitellata</taxon>
        <taxon>Hirudinea</taxon>
        <taxon>Rhynchobdellida</taxon>
        <taxon>Glossiphoniidae</taxon>
        <taxon>Helobdella</taxon>
    </lineage>
</organism>
<dbReference type="SUPFAM" id="SSF81321">
    <property type="entry name" value="Family A G protein-coupled receptor-like"/>
    <property type="match status" value="1"/>
</dbReference>
<evidence type="ECO:0000256" key="3">
    <source>
        <dbReference type="ARBA" id="ARBA00022692"/>
    </source>
</evidence>
<evidence type="ECO:0000259" key="13">
    <source>
        <dbReference type="PROSITE" id="PS50262"/>
    </source>
</evidence>
<dbReference type="AlphaFoldDB" id="T1FPV7"/>
<evidence type="ECO:0000256" key="7">
    <source>
        <dbReference type="ARBA" id="ARBA00023157"/>
    </source>
</evidence>
<feature type="domain" description="G-protein coupled receptors family 1 profile" evidence="13">
    <location>
        <begin position="1"/>
        <end position="193"/>
    </location>
</feature>
<dbReference type="eggNOG" id="KOG3656">
    <property type="taxonomic scope" value="Eukaryota"/>
</dbReference>
<reference evidence="16" key="1">
    <citation type="submission" date="2012-12" db="EMBL/GenBank/DDBJ databases">
        <authorList>
            <person name="Hellsten U."/>
            <person name="Grimwood J."/>
            <person name="Chapman J.A."/>
            <person name="Shapiro H."/>
            <person name="Aerts A."/>
            <person name="Otillar R.P."/>
            <person name="Terry A.Y."/>
            <person name="Boore J.L."/>
            <person name="Simakov O."/>
            <person name="Marletaz F."/>
            <person name="Cho S.-J."/>
            <person name="Edsinger-Gonzales E."/>
            <person name="Havlak P."/>
            <person name="Kuo D.-H."/>
            <person name="Larsson T."/>
            <person name="Lv J."/>
            <person name="Arendt D."/>
            <person name="Savage R."/>
            <person name="Osoegawa K."/>
            <person name="de Jong P."/>
            <person name="Lindberg D.R."/>
            <person name="Seaver E.C."/>
            <person name="Weisblat D.A."/>
            <person name="Putnam N.H."/>
            <person name="Grigoriev I.V."/>
            <person name="Rokhsar D.S."/>
        </authorList>
    </citation>
    <scope>NUCLEOTIDE SEQUENCE</scope>
</reference>
<dbReference type="STRING" id="6412.T1FPV7"/>
<evidence type="ECO:0000256" key="4">
    <source>
        <dbReference type="ARBA" id="ARBA00022989"/>
    </source>
</evidence>
<keyword evidence="7" id="KW-1015">Disulfide bond</keyword>
<dbReference type="PANTHER" id="PTHR45695:SF23">
    <property type="entry name" value="GALANIN-LIKE G-PROTEIN COUPLED RECEPTOR NPR-9"/>
    <property type="match status" value="1"/>
</dbReference>
<dbReference type="GO" id="GO:0005886">
    <property type="term" value="C:plasma membrane"/>
    <property type="evidence" value="ECO:0007669"/>
    <property type="project" value="UniProtKB-SubCell"/>
</dbReference>
<feature type="transmembrane region" description="Helical" evidence="12">
    <location>
        <begin position="134"/>
        <end position="158"/>
    </location>
</feature>
<dbReference type="PANTHER" id="PTHR45695">
    <property type="entry name" value="LEUCOKININ RECEPTOR-RELATED"/>
    <property type="match status" value="1"/>
</dbReference>
<dbReference type="FunFam" id="1.20.1070.10:FF:000967">
    <property type="entry name" value="Uncharacterized protein"/>
    <property type="match status" value="1"/>
</dbReference>
<dbReference type="Proteomes" id="UP000015101">
    <property type="component" value="Unassembled WGS sequence"/>
</dbReference>
<evidence type="ECO:0000256" key="2">
    <source>
        <dbReference type="ARBA" id="ARBA00022475"/>
    </source>
</evidence>
<evidence type="ECO:0000313" key="15">
    <source>
        <dbReference type="EnsemblMetazoa" id="HelroP188324"/>
    </source>
</evidence>
<dbReference type="HOGENOM" id="CLU_453635_0_0_1"/>
<name>T1FPV7_HELRO</name>
<evidence type="ECO:0000256" key="6">
    <source>
        <dbReference type="ARBA" id="ARBA00023136"/>
    </source>
</evidence>
<reference evidence="14 16" key="2">
    <citation type="journal article" date="2013" name="Nature">
        <title>Insights into bilaterian evolution from three spiralian genomes.</title>
        <authorList>
            <person name="Simakov O."/>
            <person name="Marletaz F."/>
            <person name="Cho S.J."/>
            <person name="Edsinger-Gonzales E."/>
            <person name="Havlak P."/>
            <person name="Hellsten U."/>
            <person name="Kuo D.H."/>
            <person name="Larsson T."/>
            <person name="Lv J."/>
            <person name="Arendt D."/>
            <person name="Savage R."/>
            <person name="Osoegawa K."/>
            <person name="de Jong P."/>
            <person name="Grimwood J."/>
            <person name="Chapman J.A."/>
            <person name="Shapiro H."/>
            <person name="Aerts A."/>
            <person name="Otillar R.P."/>
            <person name="Terry A.Y."/>
            <person name="Boore J.L."/>
            <person name="Grigoriev I.V."/>
            <person name="Lindberg D.R."/>
            <person name="Seaver E.C."/>
            <person name="Weisblat D.A."/>
            <person name="Putnam N.H."/>
            <person name="Rokhsar D.S."/>
        </authorList>
    </citation>
    <scope>NUCLEOTIDE SEQUENCE</scope>
</reference>
<dbReference type="OrthoDB" id="10037617at2759"/>
<keyword evidence="5" id="KW-0297">G-protein coupled receptor</keyword>
<proteinExistence type="predicted"/>
<protein>
    <recommendedName>
        <fullName evidence="13">G-protein coupled receptors family 1 profile domain-containing protein</fullName>
    </recommendedName>
</protein>